<keyword evidence="2" id="KW-0238">DNA-binding</keyword>
<dbReference type="InterPro" id="IPR050090">
    <property type="entry name" value="Tyrosine_recombinase_XerCD"/>
</dbReference>
<organism evidence="5 6">
    <name type="scientific">Faecalicatena orotica</name>
    <dbReference type="NCBI Taxonomy" id="1544"/>
    <lineage>
        <taxon>Bacteria</taxon>
        <taxon>Bacillati</taxon>
        <taxon>Bacillota</taxon>
        <taxon>Clostridia</taxon>
        <taxon>Lachnospirales</taxon>
        <taxon>Lachnospiraceae</taxon>
        <taxon>Faecalicatena</taxon>
    </lineage>
</organism>
<dbReference type="AlphaFoldDB" id="A0A2Y9BLE5"/>
<name>A0A2Y9BLE5_9FIRM</name>
<keyword evidence="3" id="KW-0233">DNA recombination</keyword>
<dbReference type="GO" id="GO:0006310">
    <property type="term" value="P:DNA recombination"/>
    <property type="evidence" value="ECO:0007669"/>
    <property type="project" value="UniProtKB-KW"/>
</dbReference>
<dbReference type="InterPro" id="IPR013762">
    <property type="entry name" value="Integrase-like_cat_sf"/>
</dbReference>
<evidence type="ECO:0000259" key="4">
    <source>
        <dbReference type="PROSITE" id="PS51898"/>
    </source>
</evidence>
<dbReference type="Pfam" id="PF00589">
    <property type="entry name" value="Phage_integrase"/>
    <property type="match status" value="1"/>
</dbReference>
<dbReference type="PANTHER" id="PTHR30349">
    <property type="entry name" value="PHAGE INTEGRASE-RELATED"/>
    <property type="match status" value="1"/>
</dbReference>
<dbReference type="CDD" id="cd00397">
    <property type="entry name" value="DNA_BRE_C"/>
    <property type="match status" value="1"/>
</dbReference>
<evidence type="ECO:0000313" key="6">
    <source>
        <dbReference type="Proteomes" id="UP000245845"/>
    </source>
</evidence>
<comment type="similarity">
    <text evidence="1">Belongs to the 'phage' integrase family.</text>
</comment>
<evidence type="ECO:0000313" key="5">
    <source>
        <dbReference type="EMBL" id="PWJ22600.1"/>
    </source>
</evidence>
<dbReference type="InterPro" id="IPR011010">
    <property type="entry name" value="DNA_brk_join_enz"/>
</dbReference>
<dbReference type="InterPro" id="IPR002104">
    <property type="entry name" value="Integrase_catalytic"/>
</dbReference>
<dbReference type="GO" id="GO:0003677">
    <property type="term" value="F:DNA binding"/>
    <property type="evidence" value="ECO:0007669"/>
    <property type="project" value="UniProtKB-KW"/>
</dbReference>
<dbReference type="RefSeq" id="WP_109733506.1">
    <property type="nucleotide sequence ID" value="NZ_BAAACK010000010.1"/>
</dbReference>
<dbReference type="PROSITE" id="PS51898">
    <property type="entry name" value="TYR_RECOMBINASE"/>
    <property type="match status" value="1"/>
</dbReference>
<dbReference type="PANTHER" id="PTHR30349:SF41">
    <property type="entry name" value="INTEGRASE_RECOMBINASE PROTEIN MJ0367-RELATED"/>
    <property type="match status" value="1"/>
</dbReference>
<accession>A0A2Y9BLE5</accession>
<reference evidence="5 6" key="1">
    <citation type="submission" date="2018-05" db="EMBL/GenBank/DDBJ databases">
        <title>The Hungate 1000. A catalogue of reference genomes from the rumen microbiome.</title>
        <authorList>
            <person name="Kelly W."/>
        </authorList>
    </citation>
    <scope>NUCLEOTIDE SEQUENCE [LARGE SCALE GENOMIC DNA]</scope>
    <source>
        <strain evidence="5 6">NLAE-zl-C242</strain>
    </source>
</reference>
<dbReference type="SUPFAM" id="SSF56349">
    <property type="entry name" value="DNA breaking-rejoining enzymes"/>
    <property type="match status" value="1"/>
</dbReference>
<dbReference type="Gene3D" id="1.10.443.10">
    <property type="entry name" value="Intergrase catalytic core"/>
    <property type="match status" value="1"/>
</dbReference>
<comment type="caution">
    <text evidence="5">The sequence shown here is derived from an EMBL/GenBank/DDBJ whole genome shotgun (WGS) entry which is preliminary data.</text>
</comment>
<dbReference type="GO" id="GO:0015074">
    <property type="term" value="P:DNA integration"/>
    <property type="evidence" value="ECO:0007669"/>
    <property type="project" value="InterPro"/>
</dbReference>
<feature type="domain" description="Tyr recombinase" evidence="4">
    <location>
        <begin position="379"/>
        <end position="562"/>
    </location>
</feature>
<protein>
    <submittedName>
        <fullName evidence="5">Site-specific recombinase XerD</fullName>
    </submittedName>
</protein>
<dbReference type="EMBL" id="QGDL01000018">
    <property type="protein sequence ID" value="PWJ22600.1"/>
    <property type="molecule type" value="Genomic_DNA"/>
</dbReference>
<keyword evidence="6" id="KW-1185">Reference proteome</keyword>
<dbReference type="Proteomes" id="UP000245845">
    <property type="component" value="Unassembled WGS sequence"/>
</dbReference>
<evidence type="ECO:0000256" key="2">
    <source>
        <dbReference type="ARBA" id="ARBA00023125"/>
    </source>
</evidence>
<sequence length="583" mass="69399">MQTFRIQQPYPVETDGNIQEKREHLSEQLDECKRVKSQYRKHLKSFLEEMRIWDITQMDFPLRQIYKEYVLESNPSGEYYEYVTAFDRIKQHSIREQTKTLAGRITCQWKYENKCLFIPYHHDPDIVAEFERLRYSEKAVWDFSINCSVKLKHQIFAILNCVIDECKARINRGYKLSALKELYAFCVESNIEDIETLENEQIATYKEYLSEKGYSFISIKNMIPLLSLGRKALFLQAEPIHWYANVWYLDRFQFSKNRVDPSQIPQKVSFLNIEYRKNRQYAKEYMKYQLGIGELAVSTLIEKYCEIQNFLMALDKQKIDACYCPIEIIDEYFNTLRIGRAASAYNSNISAVWEFYKFFEVKGVIDKVPFYKEYYKQKEIPAHYDRSVDIEVSLEIIKELKNCPEHIRVMYLHMWCLGLRISEICTLKSDAYYLQGDDAWIQVYQVKMKNYKRVPIPRALYDIMQVYITKNEIKSGEYLFKNKKGGAFSKITLCTQMKKYFNQIGGFDYSFQSHDYRHSVATMFYDNDVSLQSIRDYLGHTYEEMTEQYIDYMPQKIAKANDEYFKTSGNNLAAMMKGGTDEK</sequence>
<gene>
    <name evidence="5" type="ORF">A8806_11855</name>
</gene>
<proteinExistence type="inferred from homology"/>
<dbReference type="OrthoDB" id="1863109at2"/>
<evidence type="ECO:0000256" key="3">
    <source>
        <dbReference type="ARBA" id="ARBA00023172"/>
    </source>
</evidence>
<evidence type="ECO:0000256" key="1">
    <source>
        <dbReference type="ARBA" id="ARBA00008857"/>
    </source>
</evidence>